<dbReference type="Proteomes" id="UP000199155">
    <property type="component" value="Unassembled WGS sequence"/>
</dbReference>
<protein>
    <submittedName>
        <fullName evidence="4">2-polyprenyl-6-methoxyphenol hydroxylase</fullName>
    </submittedName>
</protein>
<keyword evidence="5" id="KW-1185">Reference proteome</keyword>
<dbReference type="PRINTS" id="PR00420">
    <property type="entry name" value="RNGMNOXGNASE"/>
</dbReference>
<dbReference type="InterPro" id="IPR002938">
    <property type="entry name" value="FAD-bd"/>
</dbReference>
<feature type="domain" description="FAD-binding" evidence="3">
    <location>
        <begin position="4"/>
        <end position="338"/>
    </location>
</feature>
<gene>
    <name evidence="4" type="ORF">SAMN05421806_105447</name>
</gene>
<evidence type="ECO:0000256" key="2">
    <source>
        <dbReference type="ARBA" id="ARBA00023033"/>
    </source>
</evidence>
<dbReference type="OrthoDB" id="4568714at2"/>
<accession>A0A1G9ABU3</accession>
<proteinExistence type="predicted"/>
<evidence type="ECO:0000313" key="5">
    <source>
        <dbReference type="Proteomes" id="UP000199155"/>
    </source>
</evidence>
<dbReference type="AlphaFoldDB" id="A0A1G9ABU3"/>
<dbReference type="PANTHER" id="PTHR13789:SF309">
    <property type="entry name" value="PUTATIVE (AFU_ORTHOLOGUE AFUA_6G14510)-RELATED"/>
    <property type="match status" value="1"/>
</dbReference>
<dbReference type="GO" id="GO:0071949">
    <property type="term" value="F:FAD binding"/>
    <property type="evidence" value="ECO:0007669"/>
    <property type="project" value="InterPro"/>
</dbReference>
<dbReference type="Gene3D" id="3.50.50.60">
    <property type="entry name" value="FAD/NAD(P)-binding domain"/>
    <property type="match status" value="1"/>
</dbReference>
<reference evidence="4 5" key="1">
    <citation type="submission" date="2016-10" db="EMBL/GenBank/DDBJ databases">
        <authorList>
            <person name="de Groot N.N."/>
        </authorList>
    </citation>
    <scope>NUCLEOTIDE SEQUENCE [LARGE SCALE GENOMIC DNA]</scope>
    <source>
        <strain evidence="4 5">CGMCC 4.5727</strain>
    </source>
</reference>
<organism evidence="4 5">
    <name type="scientific">Streptomyces indicus</name>
    <dbReference type="NCBI Taxonomy" id="417292"/>
    <lineage>
        <taxon>Bacteria</taxon>
        <taxon>Bacillati</taxon>
        <taxon>Actinomycetota</taxon>
        <taxon>Actinomycetes</taxon>
        <taxon>Kitasatosporales</taxon>
        <taxon>Streptomycetaceae</taxon>
        <taxon>Streptomyces</taxon>
    </lineage>
</organism>
<keyword evidence="2" id="KW-0503">Monooxygenase</keyword>
<dbReference type="GO" id="GO:0004497">
    <property type="term" value="F:monooxygenase activity"/>
    <property type="evidence" value="ECO:0007669"/>
    <property type="project" value="UniProtKB-KW"/>
</dbReference>
<name>A0A1G9ABU3_9ACTN</name>
<evidence type="ECO:0000259" key="3">
    <source>
        <dbReference type="Pfam" id="PF01494"/>
    </source>
</evidence>
<dbReference type="InterPro" id="IPR050493">
    <property type="entry name" value="FAD-dep_Monooxygenase_BioMet"/>
</dbReference>
<dbReference type="InterPro" id="IPR036188">
    <property type="entry name" value="FAD/NAD-bd_sf"/>
</dbReference>
<keyword evidence="1" id="KW-0560">Oxidoreductase</keyword>
<evidence type="ECO:0000313" key="4">
    <source>
        <dbReference type="EMBL" id="SDK24035.1"/>
    </source>
</evidence>
<dbReference type="EMBL" id="FNFF01000005">
    <property type="protein sequence ID" value="SDK24035.1"/>
    <property type="molecule type" value="Genomic_DNA"/>
</dbReference>
<evidence type="ECO:0000256" key="1">
    <source>
        <dbReference type="ARBA" id="ARBA00023002"/>
    </source>
</evidence>
<dbReference type="RefSeq" id="WP_093610814.1">
    <property type="nucleotide sequence ID" value="NZ_FNFF01000005.1"/>
</dbReference>
<dbReference type="STRING" id="417292.SAMN05421806_105447"/>
<dbReference type="Pfam" id="PF01494">
    <property type="entry name" value="FAD_binding_3"/>
    <property type="match status" value="1"/>
</dbReference>
<sequence length="393" mass="41633">MSRALVVGGGIGGLTAAIALHRRGWTVTVLERAATLEPVGAGIGLSPNSQRALDVIGLGDRVRALGVWQGEGGMRAPGGRWLARTDVSEVADKFDGSLVAVHRADLVDVLVSALPEGVLRTASTARLREAGGPDRPAIVTTDEGTYEAELVVGADGVRSGVRGVLFPDHPGPAYAGCTTWRMVVPTPEEPFAPHETWGRGRIWGTQPLTGGRTYAYAAARAPQGEHAPGGELALLHRLFADWHHPVPAVLAAARDDQVLRHDVHHMATPLPAYHRGRVALVGDAAHAMVPMLGQGGNQAVEDAIVLAHHAGDAAAPALDLTAYTRDRLPRTTAIVRQAARTARLEMVRSAPLVAARDALIATVSRLGPNLLLRSFETIADWRPPQSTYADRSR</sequence>
<dbReference type="PANTHER" id="PTHR13789">
    <property type="entry name" value="MONOOXYGENASE"/>
    <property type="match status" value="1"/>
</dbReference>
<dbReference type="SUPFAM" id="SSF51905">
    <property type="entry name" value="FAD/NAD(P)-binding domain"/>
    <property type="match status" value="1"/>
</dbReference>